<protein>
    <recommendedName>
        <fullName evidence="4">Reverse transcriptase/retrotransposon-derived protein RNase H-like domain-containing protein</fullName>
    </recommendedName>
</protein>
<dbReference type="EMBL" id="JACEEZ010024552">
    <property type="protein sequence ID" value="KAG0710073.1"/>
    <property type="molecule type" value="Genomic_DNA"/>
</dbReference>
<dbReference type="SUPFAM" id="SSF56672">
    <property type="entry name" value="DNA/RNA polymerases"/>
    <property type="match status" value="1"/>
</dbReference>
<organism evidence="2 3">
    <name type="scientific">Chionoecetes opilio</name>
    <name type="common">Atlantic snow crab</name>
    <name type="synonym">Cancer opilio</name>
    <dbReference type="NCBI Taxonomy" id="41210"/>
    <lineage>
        <taxon>Eukaryota</taxon>
        <taxon>Metazoa</taxon>
        <taxon>Ecdysozoa</taxon>
        <taxon>Arthropoda</taxon>
        <taxon>Crustacea</taxon>
        <taxon>Multicrustacea</taxon>
        <taxon>Malacostraca</taxon>
        <taxon>Eumalacostraca</taxon>
        <taxon>Eucarida</taxon>
        <taxon>Decapoda</taxon>
        <taxon>Pleocyemata</taxon>
        <taxon>Brachyura</taxon>
        <taxon>Eubrachyura</taxon>
        <taxon>Majoidea</taxon>
        <taxon>Majidae</taxon>
        <taxon>Chionoecetes</taxon>
    </lineage>
</organism>
<evidence type="ECO:0000313" key="2">
    <source>
        <dbReference type="EMBL" id="KAG0710073.1"/>
    </source>
</evidence>
<sequence length="220" mass="24345">MESGVTLRPDKFHFCRRSVTFAGYLLGWEGYQPSRDLVKSITDFKMPAQPTLTDVRSWFGLVNQVCALPGGRPCLEPFRGLLKKPGGKAVYWDKQLEALFTSAKDTIGGLAAEGLRFYDVSRPTAVLTDYSPPGIGFLVLQQYCECVSEKSPLCCPGGWKLVLCGSRHLTRPRGTTVPSREKRLPSPVPKKGTPLPPWLQKPPLVTDHKALTRIFGDKGK</sequence>
<gene>
    <name evidence="2" type="ORF">GWK47_023548</name>
</gene>
<feature type="region of interest" description="Disordered" evidence="1">
    <location>
        <begin position="172"/>
        <end position="202"/>
    </location>
</feature>
<name>A0A8J5BTX3_CHIOP</name>
<comment type="caution">
    <text evidence="2">The sequence shown here is derived from an EMBL/GenBank/DDBJ whole genome shotgun (WGS) entry which is preliminary data.</text>
</comment>
<evidence type="ECO:0008006" key="4">
    <source>
        <dbReference type="Google" id="ProtNLM"/>
    </source>
</evidence>
<evidence type="ECO:0000313" key="3">
    <source>
        <dbReference type="Proteomes" id="UP000770661"/>
    </source>
</evidence>
<dbReference type="Proteomes" id="UP000770661">
    <property type="component" value="Unassembled WGS sequence"/>
</dbReference>
<dbReference type="GO" id="GO:0071897">
    <property type="term" value="P:DNA biosynthetic process"/>
    <property type="evidence" value="ECO:0007669"/>
    <property type="project" value="UniProtKB-ARBA"/>
</dbReference>
<dbReference type="AlphaFoldDB" id="A0A8J5BTX3"/>
<dbReference type="OrthoDB" id="5985335at2759"/>
<proteinExistence type="predicted"/>
<dbReference type="InterPro" id="IPR043502">
    <property type="entry name" value="DNA/RNA_pol_sf"/>
</dbReference>
<keyword evidence="3" id="KW-1185">Reference proteome</keyword>
<accession>A0A8J5BTX3</accession>
<evidence type="ECO:0000256" key="1">
    <source>
        <dbReference type="SAM" id="MobiDB-lite"/>
    </source>
</evidence>
<reference evidence="2" key="1">
    <citation type="submission" date="2020-07" db="EMBL/GenBank/DDBJ databases">
        <title>The High-quality genome of the commercially important snow crab, Chionoecetes opilio.</title>
        <authorList>
            <person name="Jeong J.-H."/>
            <person name="Ryu S."/>
        </authorList>
    </citation>
    <scope>NUCLEOTIDE SEQUENCE</scope>
    <source>
        <strain evidence="2">MADBK_172401_WGS</strain>
        <tissue evidence="2">Digestive gland</tissue>
    </source>
</reference>